<feature type="compositionally biased region" description="Acidic residues" evidence="1">
    <location>
        <begin position="184"/>
        <end position="206"/>
    </location>
</feature>
<reference evidence="3" key="1">
    <citation type="submission" date="2021-01" db="EMBL/GenBank/DDBJ databases">
        <authorList>
            <person name="Corre E."/>
            <person name="Pelletier E."/>
            <person name="Niang G."/>
            <person name="Scheremetjew M."/>
            <person name="Finn R."/>
            <person name="Kale V."/>
            <person name="Holt S."/>
            <person name="Cochrane G."/>
            <person name="Meng A."/>
            <person name="Brown T."/>
            <person name="Cohen L."/>
        </authorList>
    </citation>
    <scope>NUCLEOTIDE SEQUENCE</scope>
    <source>
        <strain evidence="3">SAG 11-49</strain>
    </source>
</reference>
<proteinExistence type="predicted"/>
<dbReference type="PANTHER" id="PTHR15327">
    <property type="entry name" value="MICROFIBRIL-ASSOCIATED PROTEIN"/>
    <property type="match status" value="1"/>
</dbReference>
<feature type="region of interest" description="Disordered" evidence="1">
    <location>
        <begin position="311"/>
        <end position="352"/>
    </location>
</feature>
<feature type="domain" description="Micro-fibrillar-associated protein 1 C-terminal" evidence="2">
    <location>
        <begin position="202"/>
        <end position="429"/>
    </location>
</feature>
<accession>A0A7S0WH42</accession>
<evidence type="ECO:0000259" key="2">
    <source>
        <dbReference type="Pfam" id="PF06991"/>
    </source>
</evidence>
<dbReference type="AlphaFoldDB" id="A0A7S0WH42"/>
<dbReference type="EMBL" id="HBFB01003834">
    <property type="protein sequence ID" value="CAD8666576.1"/>
    <property type="molecule type" value="Transcribed_RNA"/>
</dbReference>
<dbReference type="InterPro" id="IPR033194">
    <property type="entry name" value="MFAP1"/>
</dbReference>
<feature type="region of interest" description="Disordered" evidence="1">
    <location>
        <begin position="372"/>
        <end position="398"/>
    </location>
</feature>
<organism evidence="3">
    <name type="scientific">Chlamydomonas leiostraca</name>
    <dbReference type="NCBI Taxonomy" id="1034604"/>
    <lineage>
        <taxon>Eukaryota</taxon>
        <taxon>Viridiplantae</taxon>
        <taxon>Chlorophyta</taxon>
        <taxon>core chlorophytes</taxon>
        <taxon>Chlorophyceae</taxon>
        <taxon>CS clade</taxon>
        <taxon>Chlamydomonadales</taxon>
        <taxon>Chlamydomonadaceae</taxon>
        <taxon>Chlamydomonas</taxon>
    </lineage>
</organism>
<protein>
    <recommendedName>
        <fullName evidence="2">Micro-fibrillar-associated protein 1 C-terminal domain-containing protein</fullName>
    </recommendedName>
</protein>
<name>A0A7S0WH42_9CHLO</name>
<feature type="compositionally biased region" description="Basic and acidic residues" evidence="1">
    <location>
        <begin position="262"/>
        <end position="277"/>
    </location>
</feature>
<sequence>MSKAAKGADKEAEKGRVDQTKVKRYWAGKAPEWAVQEQVQDLQIADREVIRTEVAAPVIVRKADPRLARLAATRTEDIEEARERHREIRAAEIVRRRRHDDEENDDQAARARSRSAEPTSGAEDDQAVGPSSEEPEDAGPRRAAGRHVASEEGEDEDEQLKRRQAVRERLLQQQREAEQAAQQLEEDEEEEEEEGSSEYETDSEDEAYGRKLLKPVFVPKPGRETIAEKEKQEQEEAEALEKEKKRLEERKAETRQLVAEHVAAEEQAARAQSEEQARLGGELQDVDTDDEEDQVGAYEAWKARELARIKRDREERAKQEREAAERERLKNMTEEERAEWERLNPKEAKEKPKAKWRFMQKYWHKGAYFQEAPDDARGTTGKDDIFDRDYSAPTGEDNYNKEILPKVMQVKNFGRSGRTKWTHLLAEDTNAFNTDDALLQAVHERRRKYVPGASSASDFSKPKKFKT</sequence>
<dbReference type="Pfam" id="PF06991">
    <property type="entry name" value="MFAP1"/>
    <property type="match status" value="1"/>
</dbReference>
<feature type="compositionally biased region" description="Basic and acidic residues" evidence="1">
    <location>
        <begin position="81"/>
        <end position="94"/>
    </location>
</feature>
<feature type="region of interest" description="Disordered" evidence="1">
    <location>
        <begin position="70"/>
        <end position="247"/>
    </location>
</feature>
<feature type="compositionally biased region" description="Basic and acidic residues" evidence="1">
    <location>
        <begin position="221"/>
        <end position="247"/>
    </location>
</feature>
<feature type="region of interest" description="Disordered" evidence="1">
    <location>
        <begin position="262"/>
        <end position="293"/>
    </location>
</feature>
<feature type="compositionally biased region" description="Basic and acidic residues" evidence="1">
    <location>
        <begin position="374"/>
        <end position="390"/>
    </location>
</feature>
<evidence type="ECO:0000313" key="3">
    <source>
        <dbReference type="EMBL" id="CAD8666576.1"/>
    </source>
</evidence>
<dbReference type="InterPro" id="IPR009730">
    <property type="entry name" value="MFAP1_C"/>
</dbReference>
<evidence type="ECO:0000256" key="1">
    <source>
        <dbReference type="SAM" id="MobiDB-lite"/>
    </source>
</evidence>
<feature type="compositionally biased region" description="Acidic residues" evidence="1">
    <location>
        <begin position="284"/>
        <end position="293"/>
    </location>
</feature>
<feature type="compositionally biased region" description="Basic and acidic residues" evidence="1">
    <location>
        <begin position="159"/>
        <end position="178"/>
    </location>
</feature>
<gene>
    <name evidence="3" type="ORF">CLEI1391_LOCUS2026</name>
</gene>